<reference evidence="1 2" key="1">
    <citation type="submission" date="2018-11" db="EMBL/GenBank/DDBJ databases">
        <authorList>
            <consortium name="Pathogen Informatics"/>
        </authorList>
    </citation>
    <scope>NUCLEOTIDE SEQUENCE [LARGE SCALE GENOMIC DNA]</scope>
    <source>
        <strain evidence="1 2">Zambia</strain>
    </source>
</reference>
<organism evidence="1 2">
    <name type="scientific">Schistosoma margrebowiei</name>
    <dbReference type="NCBI Taxonomy" id="48269"/>
    <lineage>
        <taxon>Eukaryota</taxon>
        <taxon>Metazoa</taxon>
        <taxon>Spiralia</taxon>
        <taxon>Lophotrochozoa</taxon>
        <taxon>Platyhelminthes</taxon>
        <taxon>Trematoda</taxon>
        <taxon>Digenea</taxon>
        <taxon>Strigeidida</taxon>
        <taxon>Schistosomatoidea</taxon>
        <taxon>Schistosomatidae</taxon>
        <taxon>Schistosoma</taxon>
    </lineage>
</organism>
<dbReference type="EMBL" id="UZAI01002130">
    <property type="protein sequence ID" value="VDO68565.1"/>
    <property type="molecule type" value="Genomic_DNA"/>
</dbReference>
<gene>
    <name evidence="1" type="ORF">SMRZ_LOCUS5928</name>
</gene>
<keyword evidence="2" id="KW-1185">Reference proteome</keyword>
<protein>
    <submittedName>
        <fullName evidence="1">Uncharacterized protein</fullName>
    </submittedName>
</protein>
<dbReference type="AlphaFoldDB" id="A0A183LQ53"/>
<name>A0A183LQ53_9TREM</name>
<sequence>MVKQIIFLLFSLFIQEKKGITVLVLYLSRLEPEISSASNAFEISPVQHETRDSTDHLPLIVEQQQLDTLDFVDSSVTESTKDSMKEVTNPDFHDESR</sequence>
<dbReference type="Proteomes" id="UP000277204">
    <property type="component" value="Unassembled WGS sequence"/>
</dbReference>
<evidence type="ECO:0000313" key="1">
    <source>
        <dbReference type="EMBL" id="VDO68565.1"/>
    </source>
</evidence>
<evidence type="ECO:0000313" key="2">
    <source>
        <dbReference type="Proteomes" id="UP000277204"/>
    </source>
</evidence>
<proteinExistence type="predicted"/>
<accession>A0A183LQ53</accession>